<keyword evidence="1" id="KW-1185">Reference proteome</keyword>
<accession>A0A1I7Y9N2</accession>
<dbReference type="Proteomes" id="UP000095287">
    <property type="component" value="Unplaced"/>
</dbReference>
<sequence length="137" mass="15035">MWTATTGHKRIIVAVCCRRAKREIRDGDVLKSPLHARIDPVDYEVPKEVDAGDRRTTITMADFLLPCSFQAILWSFRAVQTCICLLSGVTTMRVEAAAGGDCTTPRQNLAYGGGDDDTSKRPLGQAVDVFMKVSEVC</sequence>
<dbReference type="AlphaFoldDB" id="A0A1I7Y9N2"/>
<proteinExistence type="predicted"/>
<evidence type="ECO:0000313" key="2">
    <source>
        <dbReference type="WBParaSite" id="L893_g14083.t1"/>
    </source>
</evidence>
<protein>
    <submittedName>
        <fullName evidence="2">Uncharacterized protein</fullName>
    </submittedName>
</protein>
<dbReference type="WBParaSite" id="L893_g14083.t1">
    <property type="protein sequence ID" value="L893_g14083.t1"/>
    <property type="gene ID" value="L893_g14083"/>
</dbReference>
<name>A0A1I7Y9N2_9BILA</name>
<organism evidence="1 2">
    <name type="scientific">Steinernema glaseri</name>
    <dbReference type="NCBI Taxonomy" id="37863"/>
    <lineage>
        <taxon>Eukaryota</taxon>
        <taxon>Metazoa</taxon>
        <taxon>Ecdysozoa</taxon>
        <taxon>Nematoda</taxon>
        <taxon>Chromadorea</taxon>
        <taxon>Rhabditida</taxon>
        <taxon>Tylenchina</taxon>
        <taxon>Panagrolaimomorpha</taxon>
        <taxon>Strongyloidoidea</taxon>
        <taxon>Steinernematidae</taxon>
        <taxon>Steinernema</taxon>
    </lineage>
</organism>
<reference evidence="2" key="1">
    <citation type="submission" date="2016-11" db="UniProtKB">
        <authorList>
            <consortium name="WormBaseParasite"/>
        </authorList>
    </citation>
    <scope>IDENTIFICATION</scope>
</reference>
<evidence type="ECO:0000313" key="1">
    <source>
        <dbReference type="Proteomes" id="UP000095287"/>
    </source>
</evidence>